<gene>
    <name evidence="2" type="ORF">C0Z18_24990</name>
</gene>
<keyword evidence="1" id="KW-1133">Transmembrane helix</keyword>
<dbReference type="AlphaFoldDB" id="A0A2N7VFS6"/>
<evidence type="ECO:0000313" key="3">
    <source>
        <dbReference type="Proteomes" id="UP000235616"/>
    </source>
</evidence>
<reference evidence="2 3" key="1">
    <citation type="submission" date="2018-01" db="EMBL/GenBank/DDBJ databases">
        <title>Whole genome analyses suggest that Burkholderia sensu lato contains two further novel genera in the rhizoxinica-symbiotica group Mycetohabitans gen. nov., and Trinickia gen. nov.: implications for the evolution of diazotrophy and nodulation in the Burkholderiaceae.</title>
        <authorList>
            <person name="Estrada-de los Santos P."/>
            <person name="Palmer M."/>
            <person name="Chavez-Ramirez B."/>
            <person name="Beukes C."/>
            <person name="Steenkamp E.T."/>
            <person name="Hirsch A.M."/>
            <person name="Manyaka P."/>
            <person name="Maluk M."/>
            <person name="Lafos M."/>
            <person name="Crook M."/>
            <person name="Gross E."/>
            <person name="Simon M.F."/>
            <person name="Bueno dos Reis Junior F."/>
            <person name="Poole P.S."/>
            <person name="Venter S.N."/>
            <person name="James E.K."/>
        </authorList>
    </citation>
    <scope>NUCLEOTIDE SEQUENCE [LARGE SCALE GENOMIC DNA]</scope>
    <source>
        <strain evidence="2 3">GIMN1.004</strain>
    </source>
</reference>
<feature type="transmembrane region" description="Helical" evidence="1">
    <location>
        <begin position="121"/>
        <end position="145"/>
    </location>
</feature>
<evidence type="ECO:0000313" key="2">
    <source>
        <dbReference type="EMBL" id="PMS15984.1"/>
    </source>
</evidence>
<accession>A0A2N7VFS6</accession>
<dbReference type="Proteomes" id="UP000235616">
    <property type="component" value="Unassembled WGS sequence"/>
</dbReference>
<dbReference type="OrthoDB" id="9008670at2"/>
<keyword evidence="3" id="KW-1185">Reference proteome</keyword>
<organism evidence="2 3">
    <name type="scientific">Trinickia dabaoshanensis</name>
    <dbReference type="NCBI Taxonomy" id="564714"/>
    <lineage>
        <taxon>Bacteria</taxon>
        <taxon>Pseudomonadati</taxon>
        <taxon>Pseudomonadota</taxon>
        <taxon>Betaproteobacteria</taxon>
        <taxon>Burkholderiales</taxon>
        <taxon>Burkholderiaceae</taxon>
        <taxon>Trinickia</taxon>
    </lineage>
</organism>
<protein>
    <submittedName>
        <fullName evidence="2">Uncharacterized protein</fullName>
    </submittedName>
</protein>
<name>A0A2N7VFS6_9BURK</name>
<evidence type="ECO:0000256" key="1">
    <source>
        <dbReference type="SAM" id="Phobius"/>
    </source>
</evidence>
<feature type="transmembrane region" description="Helical" evidence="1">
    <location>
        <begin position="98"/>
        <end position="115"/>
    </location>
</feature>
<dbReference type="EMBL" id="PNYA01000027">
    <property type="protein sequence ID" value="PMS15984.1"/>
    <property type="molecule type" value="Genomic_DNA"/>
</dbReference>
<sequence length="155" mass="16586">MNASHPLPDAPMRRVSQALRARRTPLEPASARRFSIALACLGLSYALAWLELPLAQFASIPAENAAPVSPSLAAALTARVIVGVLYAFVALRHAWARWLTVALCLASIVLVSPLLPQEWVAFPLGASVTALELAAKLIAAVLLVLPLRIRLDTRP</sequence>
<proteinExistence type="predicted"/>
<dbReference type="RefSeq" id="WP_102648135.1">
    <property type="nucleotide sequence ID" value="NZ_PNYA01000027.1"/>
</dbReference>
<keyword evidence="1" id="KW-0812">Transmembrane</keyword>
<comment type="caution">
    <text evidence="2">The sequence shown here is derived from an EMBL/GenBank/DDBJ whole genome shotgun (WGS) entry which is preliminary data.</text>
</comment>
<keyword evidence="1" id="KW-0472">Membrane</keyword>
<feature type="transmembrane region" description="Helical" evidence="1">
    <location>
        <begin position="72"/>
        <end position="91"/>
    </location>
</feature>